<organism evidence="2">
    <name type="scientific">Myoviridae sp. ct25F5</name>
    <dbReference type="NCBI Taxonomy" id="2826604"/>
    <lineage>
        <taxon>Viruses</taxon>
        <taxon>Duplodnaviria</taxon>
        <taxon>Heunggongvirae</taxon>
        <taxon>Uroviricota</taxon>
        <taxon>Caudoviricetes</taxon>
    </lineage>
</organism>
<proteinExistence type="predicted"/>
<dbReference type="InterPro" id="IPR053827">
    <property type="entry name" value="Gp10_C"/>
</dbReference>
<protein>
    <submittedName>
        <fullName evidence="2">Baseplate protein</fullName>
    </submittedName>
</protein>
<feature type="domain" description="Baseplate structural protein Gp10 C-terminal" evidence="1">
    <location>
        <begin position="344"/>
        <end position="484"/>
    </location>
</feature>
<accession>A0A8S5LT12</accession>
<dbReference type="Pfam" id="PF21939">
    <property type="entry name" value="Gp10_C"/>
    <property type="match status" value="1"/>
</dbReference>
<dbReference type="EMBL" id="BK014731">
    <property type="protein sequence ID" value="DAD73181.1"/>
    <property type="molecule type" value="Genomic_DNA"/>
</dbReference>
<reference evidence="2" key="1">
    <citation type="journal article" date="2021" name="Proc. Natl. Acad. Sci. U.S.A.">
        <title>A Catalog of Tens of Thousands of Viruses from Human Metagenomes Reveals Hidden Associations with Chronic Diseases.</title>
        <authorList>
            <person name="Tisza M.J."/>
            <person name="Buck C.B."/>
        </authorList>
    </citation>
    <scope>NUCLEOTIDE SEQUENCE</scope>
    <source>
        <strain evidence="2">Ct25F5</strain>
    </source>
</reference>
<name>A0A8S5LT12_9CAUD</name>
<evidence type="ECO:0000259" key="1">
    <source>
        <dbReference type="Pfam" id="PF21939"/>
    </source>
</evidence>
<dbReference type="SUPFAM" id="SSF88874">
    <property type="entry name" value="Receptor-binding domain of short tail fibre protein gp12"/>
    <property type="match status" value="1"/>
</dbReference>
<evidence type="ECO:0000313" key="2">
    <source>
        <dbReference type="EMBL" id="DAD73181.1"/>
    </source>
</evidence>
<sequence length="485" mass="51267">MDLIYTNANGEDIGVLFAYELDLAFGESENDFECTISSNAHCCSPGSYLYMEGTEYGGIVDAVTSNTGAEEVTYSGRTWHGILNSKILCPDSGQNYLTVSGDANTILGSLITRMGLASLFRADSAASGITISGYQFARYISGYNGIMKMLSSVGAKLKMVHDGENVVLSAALIADYSQDGIDNDQTEMTVKKTKNKVNHLICLGSGELADRMIVHLYADANGNISQTQTFTGLHEYADVYDYSNAEDEAELIQGGTERLKELLQQDDLSVDFDETDDPYDIGDIVGASDNVTGVSIAVPITKKIVRVQNGIITIDFETDTTKVTSSNGSTGGGGGSAGSEISLENVYPVGAIYMSTVETSPNTLFGFGTWEQIKDRFLLSAGDSYEAGATGGEATHTLSKSELPSYSLGKIPGIVPAAHANWNNDNVSATSLGAVSSSKPGVERGSANAITSGTQFGYAVGTGGGGEAHNNMPPYLAVYVWKRTA</sequence>